<sequence length="236" mass="24206">MPVGGTVGGTAEHVPNVAQPDAADETPGGRDPGAPAAYRERVVAPPSRPAAAPAVWVRADVVRVVGLAAVAAAVLWFDGVAVALMLLVLGGLMVPRALRIGPRLDVAYGVALLVAAWSGVLDFYRDLVWWDLVVHAVVTGLVAAVSLGALVRLGAVRDPDDADLRAHRLGVALVTVAVGLGLSVVWEIAEWLGHTYVDPAIYVTETDTLGDLLAGGLGSLVAGAALIGRQGDRTDG</sequence>
<evidence type="ECO:0000256" key="2">
    <source>
        <dbReference type="SAM" id="Phobius"/>
    </source>
</evidence>
<dbReference type="EMBL" id="BJYY01000013">
    <property type="protein sequence ID" value="GEO34230.1"/>
    <property type="molecule type" value="Genomic_DNA"/>
</dbReference>
<dbReference type="Pfam" id="PF09997">
    <property type="entry name" value="DUF2238"/>
    <property type="match status" value="1"/>
</dbReference>
<accession>A0A512DDE1</accession>
<dbReference type="InterPro" id="IPR014509">
    <property type="entry name" value="YjdF-like"/>
</dbReference>
<evidence type="ECO:0008006" key="5">
    <source>
        <dbReference type="Google" id="ProtNLM"/>
    </source>
</evidence>
<evidence type="ECO:0000313" key="4">
    <source>
        <dbReference type="Proteomes" id="UP000321181"/>
    </source>
</evidence>
<evidence type="ECO:0000256" key="1">
    <source>
        <dbReference type="SAM" id="MobiDB-lite"/>
    </source>
</evidence>
<keyword evidence="4" id="KW-1185">Reference proteome</keyword>
<feature type="transmembrane region" description="Helical" evidence="2">
    <location>
        <begin position="64"/>
        <end position="94"/>
    </location>
</feature>
<proteinExistence type="predicted"/>
<feature type="transmembrane region" description="Helical" evidence="2">
    <location>
        <begin position="106"/>
        <end position="124"/>
    </location>
</feature>
<organism evidence="3 4">
    <name type="scientific">Cellulomonas aerilata</name>
    <dbReference type="NCBI Taxonomy" id="515326"/>
    <lineage>
        <taxon>Bacteria</taxon>
        <taxon>Bacillati</taxon>
        <taxon>Actinomycetota</taxon>
        <taxon>Actinomycetes</taxon>
        <taxon>Micrococcales</taxon>
        <taxon>Cellulomonadaceae</taxon>
        <taxon>Cellulomonas</taxon>
    </lineage>
</organism>
<gene>
    <name evidence="3" type="ORF">CAE01nite_19550</name>
</gene>
<keyword evidence="2" id="KW-0812">Transmembrane</keyword>
<protein>
    <recommendedName>
        <fullName evidence="5">DUF2238 domain-containing protein</fullName>
    </recommendedName>
</protein>
<evidence type="ECO:0000313" key="3">
    <source>
        <dbReference type="EMBL" id="GEO34230.1"/>
    </source>
</evidence>
<feature type="region of interest" description="Disordered" evidence="1">
    <location>
        <begin position="1"/>
        <end position="36"/>
    </location>
</feature>
<keyword evidence="2" id="KW-1133">Transmembrane helix</keyword>
<dbReference type="AlphaFoldDB" id="A0A512DDE1"/>
<feature type="transmembrane region" description="Helical" evidence="2">
    <location>
        <begin position="168"/>
        <end position="189"/>
    </location>
</feature>
<keyword evidence="2" id="KW-0472">Membrane</keyword>
<name>A0A512DDE1_9CELL</name>
<feature type="transmembrane region" description="Helical" evidence="2">
    <location>
        <begin position="136"/>
        <end position="156"/>
    </location>
</feature>
<feature type="transmembrane region" description="Helical" evidence="2">
    <location>
        <begin position="209"/>
        <end position="228"/>
    </location>
</feature>
<dbReference type="Proteomes" id="UP000321181">
    <property type="component" value="Unassembled WGS sequence"/>
</dbReference>
<reference evidence="3 4" key="1">
    <citation type="submission" date="2019-07" db="EMBL/GenBank/DDBJ databases">
        <title>Whole genome shotgun sequence of Cellulomonas aerilata NBRC 106308.</title>
        <authorList>
            <person name="Hosoyama A."/>
            <person name="Uohara A."/>
            <person name="Ohji S."/>
            <person name="Ichikawa N."/>
        </authorList>
    </citation>
    <scope>NUCLEOTIDE SEQUENCE [LARGE SCALE GENOMIC DNA]</scope>
    <source>
        <strain evidence="3 4">NBRC 106308</strain>
    </source>
</reference>
<comment type="caution">
    <text evidence="3">The sequence shown here is derived from an EMBL/GenBank/DDBJ whole genome shotgun (WGS) entry which is preliminary data.</text>
</comment>